<dbReference type="AlphaFoldDB" id="A0A379YTS5"/>
<protein>
    <submittedName>
        <fullName evidence="1">Uncharacterized protein</fullName>
    </submittedName>
</protein>
<evidence type="ECO:0000313" key="2">
    <source>
        <dbReference type="Proteomes" id="UP000254069"/>
    </source>
</evidence>
<reference evidence="1 2" key="1">
    <citation type="submission" date="2018-06" db="EMBL/GenBank/DDBJ databases">
        <authorList>
            <consortium name="Pathogen Informatics"/>
            <person name="Doyle S."/>
        </authorList>
    </citation>
    <scope>NUCLEOTIDE SEQUENCE [LARGE SCALE GENOMIC DNA]</scope>
    <source>
        <strain evidence="1 2">NCTC10738</strain>
    </source>
</reference>
<accession>A0A379YTS5</accession>
<name>A0A379YTS5_9GAMM</name>
<sequence>MPSVRCLERQLLCKPECREDLFAPSLSSGLEMFTHRFKQRIEQHLSVVIFDSQLQPTVTAENFKLPAHEFRGGGLQFPLEAKNPLWRMNAADIEGSIHDCHNAFAVLTFKMAPYSTYTCLQNRPFQDNLVQNSSLNLWYSMPAARMGERSAGPPGKVICSIEAKISKRSAC</sequence>
<dbReference type="Proteomes" id="UP000254069">
    <property type="component" value="Unassembled WGS sequence"/>
</dbReference>
<proteinExistence type="predicted"/>
<evidence type="ECO:0000313" key="1">
    <source>
        <dbReference type="EMBL" id="SUI50134.1"/>
    </source>
</evidence>
<organism evidence="1 2">
    <name type="scientific">Shewanella algae</name>
    <dbReference type="NCBI Taxonomy" id="38313"/>
    <lineage>
        <taxon>Bacteria</taxon>
        <taxon>Pseudomonadati</taxon>
        <taxon>Pseudomonadota</taxon>
        <taxon>Gammaproteobacteria</taxon>
        <taxon>Alteromonadales</taxon>
        <taxon>Shewanellaceae</taxon>
        <taxon>Shewanella</taxon>
    </lineage>
</organism>
<dbReference type="EMBL" id="UGYO01000001">
    <property type="protein sequence ID" value="SUI50134.1"/>
    <property type="molecule type" value="Genomic_DNA"/>
</dbReference>
<gene>
    <name evidence="1" type="ORF">NCTC10738_00509</name>
</gene>
<keyword evidence="2" id="KW-1185">Reference proteome</keyword>